<dbReference type="Gene3D" id="2.60.120.1140">
    <property type="entry name" value="Protein of unknown function DUF192"/>
    <property type="match status" value="1"/>
</dbReference>
<dbReference type="AlphaFoldDB" id="A0A143Y3U5"/>
<gene>
    <name evidence="1" type="ORF">Tpal_133</name>
</gene>
<keyword evidence="2" id="KW-1185">Reference proteome</keyword>
<accession>A0A143Y3U5</accession>
<dbReference type="InterPro" id="IPR038695">
    <property type="entry name" value="Saro_0823-like_sf"/>
</dbReference>
<dbReference type="RefSeq" id="WP_087029932.1">
    <property type="nucleotide sequence ID" value="NZ_FJNE01000001.1"/>
</dbReference>
<dbReference type="OrthoDB" id="9813379at2"/>
<protein>
    <recommendedName>
        <fullName evidence="3">DUF192 domain-containing protein</fullName>
    </recommendedName>
</protein>
<dbReference type="Proteomes" id="UP000242754">
    <property type="component" value="Unassembled WGS sequence"/>
</dbReference>
<proteinExistence type="predicted"/>
<dbReference type="PANTHER" id="PTHR37953:SF1">
    <property type="entry name" value="UPF0127 PROTEIN MJ1496"/>
    <property type="match status" value="1"/>
</dbReference>
<evidence type="ECO:0008006" key="3">
    <source>
        <dbReference type="Google" id="ProtNLM"/>
    </source>
</evidence>
<dbReference type="STRING" id="140314.SAMN04488076_102158"/>
<name>A0A143Y3U5_9LACT</name>
<evidence type="ECO:0000313" key="2">
    <source>
        <dbReference type="Proteomes" id="UP000242754"/>
    </source>
</evidence>
<organism evidence="1 2">
    <name type="scientific">Trichococcus palustris</name>
    <dbReference type="NCBI Taxonomy" id="140314"/>
    <lineage>
        <taxon>Bacteria</taxon>
        <taxon>Bacillati</taxon>
        <taxon>Bacillota</taxon>
        <taxon>Bacilli</taxon>
        <taxon>Lactobacillales</taxon>
        <taxon>Carnobacteriaceae</taxon>
        <taxon>Trichococcus</taxon>
    </lineage>
</organism>
<evidence type="ECO:0000313" key="1">
    <source>
        <dbReference type="EMBL" id="CZQ80909.1"/>
    </source>
</evidence>
<sequence length="114" mass="13045">MAKLINERTNQVILEDLRIAETFFSRFRGLMGVKSIPENSGLMITPCNSVHCFFMKFPIDVIFLDKENRVVHIMDSVKPGSISPIVRKAKYVIEANAYILNEKLQIGDKLIFNN</sequence>
<reference evidence="1 2" key="1">
    <citation type="submission" date="2016-02" db="EMBL/GenBank/DDBJ databases">
        <authorList>
            <person name="Wen L."/>
            <person name="He K."/>
            <person name="Yang H."/>
        </authorList>
    </citation>
    <scope>NUCLEOTIDE SEQUENCE [LARGE SCALE GENOMIC DNA]</scope>
    <source>
        <strain evidence="1">Trichococcus palustris</strain>
    </source>
</reference>
<dbReference type="EMBL" id="FJNE01000001">
    <property type="protein sequence ID" value="CZQ80909.1"/>
    <property type="molecule type" value="Genomic_DNA"/>
</dbReference>
<dbReference type="Pfam" id="PF02643">
    <property type="entry name" value="DUF192"/>
    <property type="match status" value="1"/>
</dbReference>
<dbReference type="PANTHER" id="PTHR37953">
    <property type="entry name" value="UPF0127 PROTEIN MJ1496"/>
    <property type="match status" value="1"/>
</dbReference>
<dbReference type="InterPro" id="IPR003795">
    <property type="entry name" value="DUF192"/>
</dbReference>